<dbReference type="Proteomes" id="UP000326396">
    <property type="component" value="Linkage Group LG2"/>
</dbReference>
<comment type="caution">
    <text evidence="1">The sequence shown here is derived from an EMBL/GenBank/DDBJ whole genome shotgun (WGS) entry which is preliminary data.</text>
</comment>
<dbReference type="InterPro" id="IPR004320">
    <property type="entry name" value="BPS1_pln"/>
</dbReference>
<evidence type="ECO:0000313" key="2">
    <source>
        <dbReference type="Proteomes" id="UP000326396"/>
    </source>
</evidence>
<dbReference type="OrthoDB" id="1701699at2759"/>
<dbReference type="AlphaFoldDB" id="A0A5N6NHB7"/>
<dbReference type="EMBL" id="SZYD01000012">
    <property type="protein sequence ID" value="KAD4586328.1"/>
    <property type="molecule type" value="Genomic_DNA"/>
</dbReference>
<organism evidence="1 2">
    <name type="scientific">Mikania micrantha</name>
    <name type="common">bitter vine</name>
    <dbReference type="NCBI Taxonomy" id="192012"/>
    <lineage>
        <taxon>Eukaryota</taxon>
        <taxon>Viridiplantae</taxon>
        <taxon>Streptophyta</taxon>
        <taxon>Embryophyta</taxon>
        <taxon>Tracheophyta</taxon>
        <taxon>Spermatophyta</taxon>
        <taxon>Magnoliopsida</taxon>
        <taxon>eudicotyledons</taxon>
        <taxon>Gunneridae</taxon>
        <taxon>Pentapetalae</taxon>
        <taxon>asterids</taxon>
        <taxon>campanulids</taxon>
        <taxon>Asterales</taxon>
        <taxon>Asteraceae</taxon>
        <taxon>Asteroideae</taxon>
        <taxon>Heliantheae alliance</taxon>
        <taxon>Eupatorieae</taxon>
        <taxon>Mikania</taxon>
    </lineage>
</organism>
<proteinExistence type="predicted"/>
<reference evidence="1 2" key="1">
    <citation type="submission" date="2019-05" db="EMBL/GenBank/DDBJ databases">
        <title>Mikania micrantha, genome provides insights into the molecular mechanism of rapid growth.</title>
        <authorList>
            <person name="Liu B."/>
        </authorList>
    </citation>
    <scope>NUCLEOTIDE SEQUENCE [LARGE SCALE GENOMIC DNA]</scope>
    <source>
        <strain evidence="1">NLD-2019</strain>
        <tissue evidence="1">Leaf</tissue>
    </source>
</reference>
<keyword evidence="2" id="KW-1185">Reference proteome</keyword>
<evidence type="ECO:0000313" key="1">
    <source>
        <dbReference type="EMBL" id="KAD4586328.1"/>
    </source>
</evidence>
<dbReference type="GO" id="GO:0048367">
    <property type="term" value="P:shoot system development"/>
    <property type="evidence" value="ECO:0007669"/>
    <property type="project" value="InterPro"/>
</dbReference>
<dbReference type="GO" id="GO:0048364">
    <property type="term" value="P:root development"/>
    <property type="evidence" value="ECO:0007669"/>
    <property type="project" value="InterPro"/>
</dbReference>
<dbReference type="PANTHER" id="PTHR33070">
    <property type="entry name" value="OS06G0725500 PROTEIN"/>
    <property type="match status" value="1"/>
</dbReference>
<protein>
    <recommendedName>
        <fullName evidence="3">DUF241 domain protein</fullName>
    </recommendedName>
</protein>
<gene>
    <name evidence="1" type="ORF">E3N88_23929</name>
</gene>
<dbReference type="PANTHER" id="PTHR33070:SF109">
    <property type="entry name" value="DOMAIN PROTEIN, PUTATIVE (DUF241)-RELATED"/>
    <property type="match status" value="1"/>
</dbReference>
<sequence>MAVSFKNDSRKPATFRCRSHPKFDQMESLLNKAKNWESTISSSNPSADIICSGFSHLKVLLECLEDLFNTNLSDRTTSPVLKTHPMKWADELLDVSVMFLDICYNASDIMSVTRQHVIGLGCDVKRNVGCSSDQSIVSKYIEFRNKMKKDVKRSMGRLIKDTDNMIRGCSLMVDSENYHLIRVFKEVASFSILIFEFLLEFLAIKPSKRTRTRGWTAVSRFLSNGKVVPADTTSGNELQLLDAALLRYSSTDKHDFLQVVLKNIEALEDTVEGINSHINSMSRSMIATRASILNMISFY</sequence>
<accession>A0A5N6NHB7</accession>
<dbReference type="Pfam" id="PF03087">
    <property type="entry name" value="BPS1"/>
    <property type="match status" value="1"/>
</dbReference>
<name>A0A5N6NHB7_9ASTR</name>
<evidence type="ECO:0008006" key="3">
    <source>
        <dbReference type="Google" id="ProtNLM"/>
    </source>
</evidence>